<keyword evidence="3" id="KW-1185">Reference proteome</keyword>
<name>A0A284R764_ARMOS</name>
<dbReference type="AlphaFoldDB" id="A0A284R764"/>
<accession>A0A284R764</accession>
<protein>
    <submittedName>
        <fullName evidence="2">Uncharacterized protein</fullName>
    </submittedName>
</protein>
<reference evidence="3" key="1">
    <citation type="journal article" date="2017" name="Nat. Ecol. Evol.">
        <title>Genome expansion and lineage-specific genetic innovations in the forest pathogenic fungi Armillaria.</title>
        <authorList>
            <person name="Sipos G."/>
            <person name="Prasanna A.N."/>
            <person name="Walter M.C."/>
            <person name="O'Connor E."/>
            <person name="Balint B."/>
            <person name="Krizsan K."/>
            <person name="Kiss B."/>
            <person name="Hess J."/>
            <person name="Varga T."/>
            <person name="Slot J."/>
            <person name="Riley R."/>
            <person name="Boka B."/>
            <person name="Rigling D."/>
            <person name="Barry K."/>
            <person name="Lee J."/>
            <person name="Mihaltcheva S."/>
            <person name="LaButti K."/>
            <person name="Lipzen A."/>
            <person name="Waldron R."/>
            <person name="Moloney N.M."/>
            <person name="Sperisen C."/>
            <person name="Kredics L."/>
            <person name="Vagvoelgyi C."/>
            <person name="Patrignani A."/>
            <person name="Fitzpatrick D."/>
            <person name="Nagy I."/>
            <person name="Doyle S."/>
            <person name="Anderson J.B."/>
            <person name="Grigoriev I.V."/>
            <person name="Gueldener U."/>
            <person name="Muensterkoetter M."/>
            <person name="Nagy L.G."/>
        </authorList>
    </citation>
    <scope>NUCLEOTIDE SEQUENCE [LARGE SCALE GENOMIC DNA]</scope>
    <source>
        <strain evidence="3">C18/9</strain>
    </source>
</reference>
<evidence type="ECO:0000313" key="2">
    <source>
        <dbReference type="EMBL" id="SJL04563.1"/>
    </source>
</evidence>
<sequence length="238" mass="25968">MPSIVLPLRGKCIQVIDSIQLCQCLWFFPPELPLLDQNICGPCGHGIHAHVDYVSTVVHHYPANQCAAYVQKTPLVQRCTCEAQLCDHNAIDNPYRSAEPWNVLDYFQDSDNSNGYSHNANSPLGPNTTSSSSTDSANANADLMSNSPALIFSPGSHRPFSPSDDAGSVNIPITPTLISFPINNASSAIQLDIAQTQVYSPDSYFVNSSYTQPNDDATNGGYEYQDYLNAMYGARRQA</sequence>
<feature type="compositionally biased region" description="Low complexity" evidence="1">
    <location>
        <begin position="127"/>
        <end position="140"/>
    </location>
</feature>
<dbReference type="OrthoDB" id="2945456at2759"/>
<evidence type="ECO:0000313" key="3">
    <source>
        <dbReference type="Proteomes" id="UP000219338"/>
    </source>
</evidence>
<feature type="region of interest" description="Disordered" evidence="1">
    <location>
        <begin position="115"/>
        <end position="140"/>
    </location>
</feature>
<evidence type="ECO:0000256" key="1">
    <source>
        <dbReference type="SAM" id="MobiDB-lite"/>
    </source>
</evidence>
<dbReference type="Proteomes" id="UP000219338">
    <property type="component" value="Unassembled WGS sequence"/>
</dbReference>
<organism evidence="2 3">
    <name type="scientific">Armillaria ostoyae</name>
    <name type="common">Armillaria root rot fungus</name>
    <dbReference type="NCBI Taxonomy" id="47428"/>
    <lineage>
        <taxon>Eukaryota</taxon>
        <taxon>Fungi</taxon>
        <taxon>Dikarya</taxon>
        <taxon>Basidiomycota</taxon>
        <taxon>Agaricomycotina</taxon>
        <taxon>Agaricomycetes</taxon>
        <taxon>Agaricomycetidae</taxon>
        <taxon>Agaricales</taxon>
        <taxon>Marasmiineae</taxon>
        <taxon>Physalacriaceae</taxon>
        <taxon>Armillaria</taxon>
    </lineage>
</organism>
<proteinExistence type="predicted"/>
<gene>
    <name evidence="2" type="ORF">ARMOST_07930</name>
</gene>
<dbReference type="EMBL" id="FUEG01000005">
    <property type="protein sequence ID" value="SJL04563.1"/>
    <property type="molecule type" value="Genomic_DNA"/>
</dbReference>
<feature type="compositionally biased region" description="Polar residues" evidence="1">
    <location>
        <begin position="115"/>
        <end position="126"/>
    </location>
</feature>
<dbReference type="OMA" id="DYLNAMY"/>